<gene>
    <name evidence="3" type="ORF">RCL2_000751000</name>
    <name evidence="2" type="ORF">RclHR1_00550029</name>
</gene>
<dbReference type="AlphaFoldDB" id="A0A2Z6RNN6"/>
<proteinExistence type="predicted"/>
<evidence type="ECO:0000313" key="3">
    <source>
        <dbReference type="EMBL" id="GES80220.1"/>
    </source>
</evidence>
<dbReference type="OrthoDB" id="2302963at2759"/>
<evidence type="ECO:0000313" key="4">
    <source>
        <dbReference type="Proteomes" id="UP000247702"/>
    </source>
</evidence>
<organism evidence="2 4">
    <name type="scientific">Rhizophagus clarus</name>
    <dbReference type="NCBI Taxonomy" id="94130"/>
    <lineage>
        <taxon>Eukaryota</taxon>
        <taxon>Fungi</taxon>
        <taxon>Fungi incertae sedis</taxon>
        <taxon>Mucoromycota</taxon>
        <taxon>Glomeromycotina</taxon>
        <taxon>Glomeromycetes</taxon>
        <taxon>Glomerales</taxon>
        <taxon>Glomeraceae</taxon>
        <taxon>Rhizophagus</taxon>
    </lineage>
</organism>
<accession>A0A2Z6RNN6</accession>
<name>A0A2Z6RNN6_9GLOM</name>
<feature type="chain" id="PRO_5036327581" evidence="1">
    <location>
        <begin position="24"/>
        <end position="128"/>
    </location>
</feature>
<reference evidence="2 4" key="1">
    <citation type="submission" date="2017-11" db="EMBL/GenBank/DDBJ databases">
        <title>The genome of Rhizophagus clarus HR1 reveals common genetic basis of auxotrophy among arbuscular mycorrhizal fungi.</title>
        <authorList>
            <person name="Kobayashi Y."/>
        </authorList>
    </citation>
    <scope>NUCLEOTIDE SEQUENCE [LARGE SCALE GENOMIC DNA]</scope>
    <source>
        <strain evidence="2 4">HR1</strain>
    </source>
</reference>
<evidence type="ECO:0000313" key="2">
    <source>
        <dbReference type="EMBL" id="GBC04084.1"/>
    </source>
</evidence>
<dbReference type="EMBL" id="BLAL01000048">
    <property type="protein sequence ID" value="GES80220.1"/>
    <property type="molecule type" value="Genomic_DNA"/>
</dbReference>
<dbReference type="Proteomes" id="UP000615446">
    <property type="component" value="Unassembled WGS sequence"/>
</dbReference>
<keyword evidence="4" id="KW-1185">Reference proteome</keyword>
<feature type="signal peptide" evidence="1">
    <location>
        <begin position="1"/>
        <end position="23"/>
    </location>
</feature>
<protein>
    <submittedName>
        <fullName evidence="2">Uncharacterized protein</fullName>
    </submittedName>
</protein>
<sequence>MKFHPLFISIIVSLIAFVSLIEGHTINVENKLVRGTWGLGAATDYLGSGNFDWDHDNSAIDQNWSIAHNGFDLTIPDDQNITTFYLVFGVSGSTEQDKWRGPFDNNQDYCWHFHGHIDSWKVYPCGSQ</sequence>
<dbReference type="EMBL" id="BEXD01003926">
    <property type="protein sequence ID" value="GBC04084.1"/>
    <property type="molecule type" value="Genomic_DNA"/>
</dbReference>
<dbReference type="Proteomes" id="UP000247702">
    <property type="component" value="Unassembled WGS sequence"/>
</dbReference>
<keyword evidence="1" id="KW-0732">Signal</keyword>
<comment type="caution">
    <text evidence="2">The sequence shown here is derived from an EMBL/GenBank/DDBJ whole genome shotgun (WGS) entry which is preliminary data.</text>
</comment>
<evidence type="ECO:0000256" key="1">
    <source>
        <dbReference type="SAM" id="SignalP"/>
    </source>
</evidence>
<reference evidence="3" key="2">
    <citation type="submission" date="2019-10" db="EMBL/GenBank/DDBJ databases">
        <title>Conservation and host-specific expression of non-tandemly repeated heterogenous ribosome RNA gene in arbuscular mycorrhizal fungi.</title>
        <authorList>
            <person name="Maeda T."/>
            <person name="Kobayashi Y."/>
            <person name="Nakagawa T."/>
            <person name="Ezawa T."/>
            <person name="Yamaguchi K."/>
            <person name="Bino T."/>
            <person name="Nishimoto Y."/>
            <person name="Shigenobu S."/>
            <person name="Kawaguchi M."/>
        </authorList>
    </citation>
    <scope>NUCLEOTIDE SEQUENCE</scope>
    <source>
        <strain evidence="3">HR1</strain>
    </source>
</reference>